<comment type="caution">
    <text evidence="2">The sequence shown here is derived from an EMBL/GenBank/DDBJ whole genome shotgun (WGS) entry which is preliminary data.</text>
</comment>
<reference evidence="2 3" key="1">
    <citation type="submission" date="2015-12" db="EMBL/GenBank/DDBJ databases">
        <title>Draft genome sequence of Moniliophthora roreri, the causal agent of frosty pod rot of cacao.</title>
        <authorList>
            <person name="Aime M.C."/>
            <person name="Diaz-Valderrama J.R."/>
            <person name="Kijpornyongpan T."/>
            <person name="Phillips-Mora W."/>
        </authorList>
    </citation>
    <scope>NUCLEOTIDE SEQUENCE [LARGE SCALE GENOMIC DNA]</scope>
    <source>
        <strain evidence="2 3">MCA 2952</strain>
    </source>
</reference>
<evidence type="ECO:0000256" key="1">
    <source>
        <dbReference type="SAM" id="MobiDB-lite"/>
    </source>
</evidence>
<feature type="region of interest" description="Disordered" evidence="1">
    <location>
        <begin position="51"/>
        <end position="70"/>
    </location>
</feature>
<dbReference type="Proteomes" id="UP000054988">
    <property type="component" value="Unassembled WGS sequence"/>
</dbReference>
<proteinExistence type="predicted"/>
<accession>A0A0W0EVS7</accession>
<dbReference type="EMBL" id="LATX01002500">
    <property type="protein sequence ID" value="KTB28172.1"/>
    <property type="molecule type" value="Genomic_DNA"/>
</dbReference>
<dbReference type="AlphaFoldDB" id="A0A0W0EVS7"/>
<name>A0A0W0EVS7_MONRR</name>
<evidence type="ECO:0000313" key="2">
    <source>
        <dbReference type="EMBL" id="KTB28172.1"/>
    </source>
</evidence>
<sequence>MPVYHSKTNNLIMVKQRAQDSTAHPGLAIKSSPSKSAAFLQSSTRNLSCISEPAGVKKRPQRCPPGASPLHASAHLKAQIYGPHTESWRMSTFYEDFTLPPICILFISLEPQHVK</sequence>
<gene>
    <name evidence="2" type="ORF">WG66_19260</name>
</gene>
<protein>
    <submittedName>
        <fullName evidence="2">Uncharacterized protein</fullName>
    </submittedName>
</protein>
<organism evidence="2 3">
    <name type="scientific">Moniliophthora roreri</name>
    <name type="common">Frosty pod rot fungus</name>
    <name type="synonym">Monilia roreri</name>
    <dbReference type="NCBI Taxonomy" id="221103"/>
    <lineage>
        <taxon>Eukaryota</taxon>
        <taxon>Fungi</taxon>
        <taxon>Dikarya</taxon>
        <taxon>Basidiomycota</taxon>
        <taxon>Agaricomycotina</taxon>
        <taxon>Agaricomycetes</taxon>
        <taxon>Agaricomycetidae</taxon>
        <taxon>Agaricales</taxon>
        <taxon>Marasmiineae</taxon>
        <taxon>Marasmiaceae</taxon>
        <taxon>Moniliophthora</taxon>
    </lineage>
</organism>
<evidence type="ECO:0000313" key="3">
    <source>
        <dbReference type="Proteomes" id="UP000054988"/>
    </source>
</evidence>